<feature type="region of interest" description="Disordered" evidence="1">
    <location>
        <begin position="1"/>
        <end position="44"/>
    </location>
</feature>
<name>A0A0D0DM76_9AGAM</name>
<evidence type="ECO:0000313" key="2">
    <source>
        <dbReference type="EMBL" id="KIK79475.1"/>
    </source>
</evidence>
<dbReference type="Proteomes" id="UP000054538">
    <property type="component" value="Unassembled WGS sequence"/>
</dbReference>
<protein>
    <submittedName>
        <fullName evidence="2">Unplaced genomic scaffold scaffold_1450, whole genome shotgun sequence</fullName>
    </submittedName>
</protein>
<dbReference type="HOGENOM" id="CLU_2868311_0_0_1"/>
<evidence type="ECO:0000256" key="1">
    <source>
        <dbReference type="SAM" id="MobiDB-lite"/>
    </source>
</evidence>
<dbReference type="AlphaFoldDB" id="A0A0D0DM76"/>
<reference evidence="3" key="2">
    <citation type="submission" date="2015-01" db="EMBL/GenBank/DDBJ databases">
        <title>Evolutionary Origins and Diversification of the Mycorrhizal Mutualists.</title>
        <authorList>
            <consortium name="DOE Joint Genome Institute"/>
            <consortium name="Mycorrhizal Genomics Consortium"/>
            <person name="Kohler A."/>
            <person name="Kuo A."/>
            <person name="Nagy L.G."/>
            <person name="Floudas D."/>
            <person name="Copeland A."/>
            <person name="Barry K.W."/>
            <person name="Cichocki N."/>
            <person name="Veneault-Fourrey C."/>
            <person name="LaButti K."/>
            <person name="Lindquist E.A."/>
            <person name="Lipzen A."/>
            <person name="Lundell T."/>
            <person name="Morin E."/>
            <person name="Murat C."/>
            <person name="Riley R."/>
            <person name="Ohm R."/>
            <person name="Sun H."/>
            <person name="Tunlid A."/>
            <person name="Henrissat B."/>
            <person name="Grigoriev I.V."/>
            <person name="Hibbett D.S."/>
            <person name="Martin F."/>
        </authorList>
    </citation>
    <scope>NUCLEOTIDE SEQUENCE [LARGE SCALE GENOMIC DNA]</scope>
    <source>
        <strain evidence="3">Ve08.2h10</strain>
    </source>
</reference>
<dbReference type="InParanoid" id="A0A0D0DM76"/>
<reference evidence="2 3" key="1">
    <citation type="submission" date="2014-04" db="EMBL/GenBank/DDBJ databases">
        <authorList>
            <consortium name="DOE Joint Genome Institute"/>
            <person name="Kuo A."/>
            <person name="Kohler A."/>
            <person name="Jargeat P."/>
            <person name="Nagy L.G."/>
            <person name="Floudas D."/>
            <person name="Copeland A."/>
            <person name="Barry K.W."/>
            <person name="Cichocki N."/>
            <person name="Veneault-Fourrey C."/>
            <person name="LaButti K."/>
            <person name="Lindquist E.A."/>
            <person name="Lipzen A."/>
            <person name="Lundell T."/>
            <person name="Morin E."/>
            <person name="Murat C."/>
            <person name="Sun H."/>
            <person name="Tunlid A."/>
            <person name="Henrissat B."/>
            <person name="Grigoriev I.V."/>
            <person name="Hibbett D.S."/>
            <person name="Martin F."/>
            <person name="Nordberg H.P."/>
            <person name="Cantor M.N."/>
            <person name="Hua S.X."/>
        </authorList>
    </citation>
    <scope>NUCLEOTIDE SEQUENCE [LARGE SCALE GENOMIC DNA]</scope>
    <source>
        <strain evidence="2 3">Ve08.2h10</strain>
    </source>
</reference>
<organism evidence="2 3">
    <name type="scientific">Paxillus rubicundulus Ve08.2h10</name>
    <dbReference type="NCBI Taxonomy" id="930991"/>
    <lineage>
        <taxon>Eukaryota</taxon>
        <taxon>Fungi</taxon>
        <taxon>Dikarya</taxon>
        <taxon>Basidiomycota</taxon>
        <taxon>Agaricomycotina</taxon>
        <taxon>Agaricomycetes</taxon>
        <taxon>Agaricomycetidae</taxon>
        <taxon>Boletales</taxon>
        <taxon>Paxilineae</taxon>
        <taxon>Paxillaceae</taxon>
        <taxon>Paxillus</taxon>
    </lineage>
</organism>
<gene>
    <name evidence="2" type="ORF">PAXRUDRAFT_16312</name>
</gene>
<sequence length="64" mass="7141">MRGVDEDFKGQQEQGGDMDMDMDFNLVMYDPDPDVRQGGQGNSHCHDQVLWEISSDVGPLSRGP</sequence>
<feature type="compositionally biased region" description="Basic and acidic residues" evidence="1">
    <location>
        <begin position="1"/>
        <end position="10"/>
    </location>
</feature>
<accession>A0A0D0DM76</accession>
<dbReference type="EMBL" id="KN826272">
    <property type="protein sequence ID" value="KIK79475.1"/>
    <property type="molecule type" value="Genomic_DNA"/>
</dbReference>
<keyword evidence="3" id="KW-1185">Reference proteome</keyword>
<proteinExistence type="predicted"/>
<evidence type="ECO:0000313" key="3">
    <source>
        <dbReference type="Proteomes" id="UP000054538"/>
    </source>
</evidence>